<feature type="region of interest" description="Disordered" evidence="2">
    <location>
        <begin position="90"/>
        <end position="111"/>
    </location>
</feature>
<dbReference type="Proteomes" id="UP000722485">
    <property type="component" value="Unassembled WGS sequence"/>
</dbReference>
<dbReference type="PANTHER" id="PTHR30383:SF5">
    <property type="entry name" value="SGNH HYDROLASE-TYPE ESTERASE DOMAIN-CONTAINING PROTEIN"/>
    <property type="match status" value="1"/>
</dbReference>
<feature type="compositionally biased region" description="Basic and acidic residues" evidence="2">
    <location>
        <begin position="447"/>
        <end position="458"/>
    </location>
</feature>
<keyword evidence="1" id="KW-0732">Signal</keyword>
<dbReference type="SUPFAM" id="SSF69318">
    <property type="entry name" value="Integrin alpha N-terminal domain"/>
    <property type="match status" value="2"/>
</dbReference>
<dbReference type="InterPro" id="IPR051532">
    <property type="entry name" value="Ester_Hydrolysis_Enzymes"/>
</dbReference>
<dbReference type="Pfam" id="PF00657">
    <property type="entry name" value="Lipase_GDSL"/>
    <property type="match status" value="1"/>
</dbReference>
<sequence length="1206" mass="131847">MTEGVSVSLNKAGGIDILLSEAVRERLAKVIANVQPCGSKRKRRVAVVTACEIPQITKGIKNDPILKKYFNEDFTNKMKEVLLKKKLTLPTGPKKPVEEPEPEPDSDGYFQSEENPEIEEAIQLGSAEDAALLEGLAAAEATCSSACNPTGSTISADAKAKATGLSDFVRWGCSEGEAKGCDCIPESNVFVDQHDNSLDQIIMAVLEEVEKEDDGVLTYKKMKPGKAIKKGTELRILPIGDSITVGYESEKNGGDGNGYRGELQKDLSQDKVVFAGTESSGTMEDGYYAAWSGQTIQYISNHVDESLKQRPNIILLAAGTNDMNSSPGIAKQGNDAQGAADRLGKLIDKMIKTCPDATILVSLIIDTCGNSQTKDQNTRTEEFRNLIPDLVKKFRDDKHHVLAVDFSEFDTKNLRSDCVHPSNDGYKLMGDWWYDFIHQIPKDWIKDPVGKDPTRDDDSGVNGGLDKNIPDPDWGTIPIRQKSQSSVSEVAGWAKTDGLQRKCNGNPEWREVGKIALGNVGHNGDWQYHKNWVEADYDKWGGGNKVADGLGKDKRYVRLHDMNGDGKADYVWIDPKSGKITCWINNLPGHWSPAGNNGGVIGSGVTASKYIYIAMADYLVVNPENGSVKIWWNYGPDDDWVNGWKFVEGGQIASGVPHANLDTLRFPDINGDGRADYVYIGEGGSLKHHLNTGSPGGQNVLFHAEGGIATGAVNDISNLVFADMNGDGRDDYLIWDDDGGLTGFLNQRTNSEGVPLYINQGKKKMIADGIKKNPSSIILADMDGDGKDDYVYVGENGALSLWYNRGETDDSMVIDGIRFADVDGDGADDYIWIDPSTGAPTVYLNKGPDKDDSLGWLWAPMNSRKPIASGAAPGTQVKWGDVNGDGLDDYLDVNLKTGLLKVYQNKGKASNEYGWLFQSLGVTATGLGKGKNVRFADIDGDGMADYIYLKDNGGTEIYRSVANDTGDKWKPLPDADASGIGQRPEEIQFFDIDGDGKADYIWTKPIDGSVHVWLNDYPKTPTWRDIGSIADGVGTSGTNIRYATLQKGGRADYVVVDPNTGAIGAWLNGCNDLAPRLLVENVPPVCNKESDFPGHAKIRENSRRIAHDFCKKNFGNIDKRVESGYKIEKTIKDNGVKFRFSVTWIDGCKITGTGHTNQDVLNPVEDYGIRCYEAFQTPWSYCWDGNNGVGAYQDIKCLRYRVDAGV</sequence>
<keyword evidence="4" id="KW-1185">Reference proteome</keyword>
<protein>
    <recommendedName>
        <fullName evidence="5">SGNH hydrolase-type esterase domain-containing protein</fullName>
    </recommendedName>
</protein>
<dbReference type="InterPro" id="IPR001087">
    <property type="entry name" value="GDSL"/>
</dbReference>
<gene>
    <name evidence="3" type="ORF">G7Z17_g8545</name>
</gene>
<dbReference type="Gene3D" id="3.40.50.1110">
    <property type="entry name" value="SGNH hydrolase"/>
    <property type="match status" value="1"/>
</dbReference>
<dbReference type="OrthoDB" id="2119228at2759"/>
<dbReference type="InterPro" id="IPR028994">
    <property type="entry name" value="Integrin_alpha_N"/>
</dbReference>
<evidence type="ECO:0008006" key="5">
    <source>
        <dbReference type="Google" id="ProtNLM"/>
    </source>
</evidence>
<comment type="caution">
    <text evidence="3">The sequence shown here is derived from an EMBL/GenBank/DDBJ whole genome shotgun (WGS) entry which is preliminary data.</text>
</comment>
<dbReference type="InterPro" id="IPR036514">
    <property type="entry name" value="SGNH_hydro_sf"/>
</dbReference>
<name>A0A9P5LD37_9HYPO</name>
<evidence type="ECO:0000313" key="4">
    <source>
        <dbReference type="Proteomes" id="UP000722485"/>
    </source>
</evidence>
<proteinExistence type="predicted"/>
<evidence type="ECO:0000256" key="1">
    <source>
        <dbReference type="ARBA" id="ARBA00022729"/>
    </source>
</evidence>
<organism evidence="3 4">
    <name type="scientific">Cylindrodendrum hubeiense</name>
    <dbReference type="NCBI Taxonomy" id="595255"/>
    <lineage>
        <taxon>Eukaryota</taxon>
        <taxon>Fungi</taxon>
        <taxon>Dikarya</taxon>
        <taxon>Ascomycota</taxon>
        <taxon>Pezizomycotina</taxon>
        <taxon>Sordariomycetes</taxon>
        <taxon>Hypocreomycetidae</taxon>
        <taxon>Hypocreales</taxon>
        <taxon>Nectriaceae</taxon>
        <taxon>Cylindrodendrum</taxon>
    </lineage>
</organism>
<evidence type="ECO:0000313" key="3">
    <source>
        <dbReference type="EMBL" id="KAF7546293.1"/>
    </source>
</evidence>
<dbReference type="CDD" id="cd01833">
    <property type="entry name" value="XynB_like"/>
    <property type="match status" value="1"/>
</dbReference>
<reference evidence="3" key="1">
    <citation type="submission" date="2020-03" db="EMBL/GenBank/DDBJ databases">
        <title>Draft Genome Sequence of Cylindrodendrum hubeiense.</title>
        <authorList>
            <person name="Buettner E."/>
            <person name="Kellner H."/>
        </authorList>
    </citation>
    <scope>NUCLEOTIDE SEQUENCE</scope>
    <source>
        <strain evidence="3">IHI 201604</strain>
    </source>
</reference>
<feature type="region of interest" description="Disordered" evidence="2">
    <location>
        <begin position="447"/>
        <end position="486"/>
    </location>
</feature>
<dbReference type="EMBL" id="JAANBB010000219">
    <property type="protein sequence ID" value="KAF7546293.1"/>
    <property type="molecule type" value="Genomic_DNA"/>
</dbReference>
<dbReference type="Gene3D" id="2.130.10.130">
    <property type="entry name" value="Integrin alpha, N-terminal"/>
    <property type="match status" value="1"/>
</dbReference>
<dbReference type="AlphaFoldDB" id="A0A9P5LD37"/>
<dbReference type="SUPFAM" id="SSF52266">
    <property type="entry name" value="SGNH hydrolase"/>
    <property type="match status" value="1"/>
</dbReference>
<dbReference type="PANTHER" id="PTHR30383">
    <property type="entry name" value="THIOESTERASE 1/PROTEASE 1/LYSOPHOSPHOLIPASE L1"/>
    <property type="match status" value="1"/>
</dbReference>
<evidence type="ECO:0000256" key="2">
    <source>
        <dbReference type="SAM" id="MobiDB-lite"/>
    </source>
</evidence>
<dbReference type="Pfam" id="PF13517">
    <property type="entry name" value="FG-GAP_3"/>
    <property type="match status" value="2"/>
</dbReference>
<dbReference type="GO" id="GO:0004622">
    <property type="term" value="F:phosphatidylcholine lysophospholipase activity"/>
    <property type="evidence" value="ECO:0007669"/>
    <property type="project" value="TreeGrafter"/>
</dbReference>
<dbReference type="InterPro" id="IPR013517">
    <property type="entry name" value="FG-GAP"/>
</dbReference>
<accession>A0A9P5LD37</accession>